<reference evidence="5" key="2">
    <citation type="journal article" date="2022" name="Sci. Total Environ.">
        <title>Prevalence, transmission, and molecular epidemiology of tet(X)-positive bacteria among humans, animals, and environmental niches in China: An epidemiological, and genomic-based study.</title>
        <authorList>
            <person name="Dong N."/>
            <person name="Zeng Y."/>
            <person name="Cai C."/>
            <person name="Sun C."/>
            <person name="Lu J."/>
            <person name="Liu C."/>
            <person name="Zhou H."/>
            <person name="Sun Q."/>
            <person name="Shu L."/>
            <person name="Wang H."/>
            <person name="Wang Y."/>
            <person name="Wang S."/>
            <person name="Wu C."/>
            <person name="Chan E.W."/>
            <person name="Chen G."/>
            <person name="Shen Z."/>
            <person name="Chen S."/>
            <person name="Zhang R."/>
        </authorList>
    </citation>
    <scope>NUCLEOTIDE SEQUENCE</scope>
    <source>
        <strain evidence="5">R1692</strain>
    </source>
</reference>
<dbReference type="InterPro" id="IPR029000">
    <property type="entry name" value="Cyclophilin-like_dom_sf"/>
</dbReference>
<dbReference type="SMART" id="SM00797">
    <property type="entry name" value="AHS2"/>
    <property type="match status" value="1"/>
</dbReference>
<dbReference type="Pfam" id="PF02626">
    <property type="entry name" value="CT_A_B"/>
    <property type="match status" value="1"/>
</dbReference>
<evidence type="ECO:0000256" key="2">
    <source>
        <dbReference type="ARBA" id="ARBA00022801"/>
    </source>
</evidence>
<dbReference type="InterPro" id="IPR003778">
    <property type="entry name" value="CT_A_B"/>
</dbReference>
<dbReference type="EMBL" id="JACAGK010000010">
    <property type="protein sequence ID" value="MDM1047654.1"/>
    <property type="molecule type" value="Genomic_DNA"/>
</dbReference>
<sequence length="320" mass="35113">MGISVIKPGLLSTVQDLGRWGFQRYGVPVSGAMDRLALRLGNIILGNDEADAAIECTWTGPSLRFDREQLIAITGTNLFPKLNGEEIAMWKPIYVPKDGVLSFGKAEDNGCRAYICFYGGLDVPLVLGSRATYMNGKMGGVNGQALVKGNQISFLKSLQSGQSVFNWSMDCSLYPNLASRRIRIMAGPHTDRLEGESLSDLFSQTFEISNASDRMGYRLNSKALALRDKRELLSSGVTYGTIQLPADGQPIILMADHGTTGGYPIIGHVASVDLPLLAQLKPGEQIRFEEISMQQAQHLLLEQEQEINRLKQGVKLKYES</sequence>
<dbReference type="InterPro" id="IPR052708">
    <property type="entry name" value="PxpC"/>
</dbReference>
<dbReference type="SUPFAM" id="SSF50891">
    <property type="entry name" value="Cyclophilin-like"/>
    <property type="match status" value="1"/>
</dbReference>
<evidence type="ECO:0000313" key="5">
    <source>
        <dbReference type="EMBL" id="MDM1047654.1"/>
    </source>
</evidence>
<feature type="domain" description="Carboxyltransferase" evidence="4">
    <location>
        <begin position="24"/>
        <end position="306"/>
    </location>
</feature>
<dbReference type="PANTHER" id="PTHR43309">
    <property type="entry name" value="5-OXOPROLINASE SUBUNIT C"/>
    <property type="match status" value="1"/>
</dbReference>
<accession>A0ABT7NKC5</accession>
<keyword evidence="1" id="KW-0547">Nucleotide-binding</keyword>
<name>A0ABT7NKC5_9SPHI</name>
<dbReference type="Proteomes" id="UP001170954">
    <property type="component" value="Unassembled WGS sequence"/>
</dbReference>
<evidence type="ECO:0000313" key="6">
    <source>
        <dbReference type="Proteomes" id="UP001170954"/>
    </source>
</evidence>
<dbReference type="PANTHER" id="PTHR43309:SF5">
    <property type="entry name" value="5-OXOPROLINASE SUBUNIT C"/>
    <property type="match status" value="1"/>
</dbReference>
<evidence type="ECO:0000256" key="3">
    <source>
        <dbReference type="ARBA" id="ARBA00022840"/>
    </source>
</evidence>
<dbReference type="NCBIfam" id="TIGR00724">
    <property type="entry name" value="urea_amlyse_rel"/>
    <property type="match status" value="1"/>
</dbReference>
<keyword evidence="3" id="KW-0067">ATP-binding</keyword>
<proteinExistence type="predicted"/>
<comment type="caution">
    <text evidence="5">The sequence shown here is derived from an EMBL/GenBank/DDBJ whole genome shotgun (WGS) entry which is preliminary data.</text>
</comment>
<organism evidence="5 6">
    <name type="scientific">Sphingobacterium hotanense</name>
    <dbReference type="NCBI Taxonomy" id="649196"/>
    <lineage>
        <taxon>Bacteria</taxon>
        <taxon>Pseudomonadati</taxon>
        <taxon>Bacteroidota</taxon>
        <taxon>Sphingobacteriia</taxon>
        <taxon>Sphingobacteriales</taxon>
        <taxon>Sphingobacteriaceae</taxon>
        <taxon>Sphingobacterium</taxon>
    </lineage>
</organism>
<keyword evidence="6" id="KW-1185">Reference proteome</keyword>
<reference evidence="5" key="1">
    <citation type="submission" date="2020-06" db="EMBL/GenBank/DDBJ databases">
        <authorList>
            <person name="Dong N."/>
        </authorList>
    </citation>
    <scope>NUCLEOTIDE SEQUENCE</scope>
    <source>
        <strain evidence="5">R1692</strain>
    </source>
</reference>
<protein>
    <submittedName>
        <fullName evidence="5">Biotin-dependent carboxyltransferase</fullName>
    </submittedName>
</protein>
<evidence type="ECO:0000259" key="4">
    <source>
        <dbReference type="SMART" id="SM00797"/>
    </source>
</evidence>
<dbReference type="Gene3D" id="2.40.100.10">
    <property type="entry name" value="Cyclophilin-like"/>
    <property type="match status" value="1"/>
</dbReference>
<gene>
    <name evidence="5" type="ORF">HX018_05280</name>
</gene>
<evidence type="ECO:0000256" key="1">
    <source>
        <dbReference type="ARBA" id="ARBA00022741"/>
    </source>
</evidence>
<dbReference type="RefSeq" id="WP_286650682.1">
    <property type="nucleotide sequence ID" value="NZ_JACAGK010000010.1"/>
</dbReference>
<keyword evidence="2" id="KW-0378">Hydrolase</keyword>